<evidence type="ECO:0000313" key="2">
    <source>
        <dbReference type="Proteomes" id="UP001390339"/>
    </source>
</evidence>
<sequence>MPQSRTDREPVDEFHFTPPPRDAQLPTACELLQRCPEGTQRASITWPLDKPIFWFLKLVRSTTSTLNITDLSLEPLVFCQPDWYAKNFMVDDRSQAVAIDFADASFVPSSFVTYLLSQHHNRLREDVDGKFWIPPPEGTRNATALRFLSGRTMARSYDFYHRGKGVGTRS</sequence>
<reference evidence="1 2" key="1">
    <citation type="journal article" date="2024" name="IMA Fungus">
        <title>Apiospora arundinis, a panoply of carbohydrate-active enzymes and secondary metabolites.</title>
        <authorList>
            <person name="Sorensen T."/>
            <person name="Petersen C."/>
            <person name="Muurmann A.T."/>
            <person name="Christiansen J.V."/>
            <person name="Brundto M.L."/>
            <person name="Overgaard C.K."/>
            <person name="Boysen A.T."/>
            <person name="Wollenberg R.D."/>
            <person name="Larsen T.O."/>
            <person name="Sorensen J.L."/>
            <person name="Nielsen K.L."/>
            <person name="Sondergaard T.E."/>
        </authorList>
    </citation>
    <scope>NUCLEOTIDE SEQUENCE [LARGE SCALE GENOMIC DNA]</scope>
    <source>
        <strain evidence="1 2">AAU 773</strain>
    </source>
</reference>
<dbReference type="EMBL" id="JAPCWZ010000010">
    <property type="protein sequence ID" value="KAK8848520.1"/>
    <property type="molecule type" value="Genomic_DNA"/>
</dbReference>
<comment type="caution">
    <text evidence="1">The sequence shown here is derived from an EMBL/GenBank/DDBJ whole genome shotgun (WGS) entry which is preliminary data.</text>
</comment>
<accession>A0ABR2HKS2</accession>
<organism evidence="1 2">
    <name type="scientific">Apiospora arundinis</name>
    <dbReference type="NCBI Taxonomy" id="335852"/>
    <lineage>
        <taxon>Eukaryota</taxon>
        <taxon>Fungi</taxon>
        <taxon>Dikarya</taxon>
        <taxon>Ascomycota</taxon>
        <taxon>Pezizomycotina</taxon>
        <taxon>Sordariomycetes</taxon>
        <taxon>Xylariomycetidae</taxon>
        <taxon>Amphisphaeriales</taxon>
        <taxon>Apiosporaceae</taxon>
        <taxon>Apiospora</taxon>
    </lineage>
</organism>
<evidence type="ECO:0000313" key="1">
    <source>
        <dbReference type="EMBL" id="KAK8848520.1"/>
    </source>
</evidence>
<dbReference type="Proteomes" id="UP001390339">
    <property type="component" value="Unassembled WGS sequence"/>
</dbReference>
<proteinExistence type="predicted"/>
<name>A0ABR2HKS2_9PEZI</name>
<gene>
    <name evidence="1" type="ORF">PGQ11_015000</name>
</gene>
<protein>
    <submittedName>
        <fullName evidence="1">Protein kinase-like domain protein</fullName>
    </submittedName>
</protein>
<keyword evidence="2" id="KW-1185">Reference proteome</keyword>